<dbReference type="Proteomes" id="UP000194127">
    <property type="component" value="Unassembled WGS sequence"/>
</dbReference>
<evidence type="ECO:0000256" key="1">
    <source>
        <dbReference type="ARBA" id="ARBA00022450"/>
    </source>
</evidence>
<keyword evidence="5" id="KW-1185">Reference proteome</keyword>
<name>A0A1X6MYH8_9APHY</name>
<evidence type="ECO:0000256" key="2">
    <source>
        <dbReference type="ARBA" id="ARBA00022553"/>
    </source>
</evidence>
<gene>
    <name evidence="4" type="ORF">POSPLADRAFT_1057174</name>
</gene>
<evidence type="ECO:0000313" key="4">
    <source>
        <dbReference type="EMBL" id="OSX61415.1"/>
    </source>
</evidence>
<accession>A0A1X6MYH8</accession>
<dbReference type="RefSeq" id="XP_024338209.1">
    <property type="nucleotide sequence ID" value="XM_024480881.1"/>
</dbReference>
<feature type="domain" description="Thioester reductase (TE)" evidence="3">
    <location>
        <begin position="92"/>
        <end position="179"/>
    </location>
</feature>
<dbReference type="InterPro" id="IPR051414">
    <property type="entry name" value="Adenylate-forming_Reductase"/>
</dbReference>
<protein>
    <recommendedName>
        <fullName evidence="3">Thioester reductase (TE) domain-containing protein</fullName>
    </recommendedName>
</protein>
<dbReference type="OrthoDB" id="2773496at2759"/>
<organism evidence="4 5">
    <name type="scientific">Postia placenta MAD-698-R-SB12</name>
    <dbReference type="NCBI Taxonomy" id="670580"/>
    <lineage>
        <taxon>Eukaryota</taxon>
        <taxon>Fungi</taxon>
        <taxon>Dikarya</taxon>
        <taxon>Basidiomycota</taxon>
        <taxon>Agaricomycotina</taxon>
        <taxon>Agaricomycetes</taxon>
        <taxon>Polyporales</taxon>
        <taxon>Adustoporiaceae</taxon>
        <taxon>Rhodonia</taxon>
    </lineage>
</organism>
<dbReference type="STRING" id="670580.A0A1X6MYH8"/>
<dbReference type="EMBL" id="KZ110598">
    <property type="protein sequence ID" value="OSX61415.1"/>
    <property type="molecule type" value="Genomic_DNA"/>
</dbReference>
<keyword evidence="1" id="KW-0596">Phosphopantetheine</keyword>
<dbReference type="InterPro" id="IPR013120">
    <property type="entry name" value="FAR_NAD-bd"/>
</dbReference>
<dbReference type="Gene3D" id="3.40.50.720">
    <property type="entry name" value="NAD(P)-binding Rossmann-like Domain"/>
    <property type="match status" value="1"/>
</dbReference>
<dbReference type="PANTHER" id="PTHR43439:SF2">
    <property type="entry name" value="ENZYME, PUTATIVE (JCVI)-RELATED"/>
    <property type="match status" value="1"/>
</dbReference>
<dbReference type="Pfam" id="PF07993">
    <property type="entry name" value="NAD_binding_4"/>
    <property type="match status" value="1"/>
</dbReference>
<dbReference type="AlphaFoldDB" id="A0A1X6MYH8"/>
<dbReference type="PANTHER" id="PTHR43439">
    <property type="entry name" value="PHENYLACETATE-COENZYME A LIGASE"/>
    <property type="match status" value="1"/>
</dbReference>
<evidence type="ECO:0000313" key="5">
    <source>
        <dbReference type="Proteomes" id="UP000194127"/>
    </source>
</evidence>
<keyword evidence="2" id="KW-0597">Phosphoprotein</keyword>
<dbReference type="SUPFAM" id="SSF51735">
    <property type="entry name" value="NAD(P)-binding Rossmann-fold domains"/>
    <property type="match status" value="1"/>
</dbReference>
<sequence>MTSSRDDTNSNMKAMLASLSSAIPSQRRMPEPLFVNAWRLDMMSGLAAFGPVLLGLLRLIQFSLDSPWEDTRHLLFIRSYASVYEAPRDIPVREAPADPSYATFSGYTQSKWVAEQLLLATAQRTTLDPLIVRVGQLTGGPAGDWAANEWFPVMVQSAPYLGCFVDDPRPCPFLPFDIAAGALLDMLHASSPTHIVHLIHPRPVCWNAIARHIAAELSVKLVPYREWLARLENAARSLPEDKTVRRRRLRECRALRLLPFFRVYVPDGSEASPSAMGWPDFEVKQAIAASQTLANPRVRQLGSEDVMKWLEYWRRVGALPAKISLTRL</sequence>
<reference evidence="4 5" key="1">
    <citation type="submission" date="2017-04" db="EMBL/GenBank/DDBJ databases">
        <title>Genome Sequence of the Model Brown-Rot Fungus Postia placenta SB12.</title>
        <authorList>
            <consortium name="DOE Joint Genome Institute"/>
            <person name="Gaskell J."/>
            <person name="Kersten P."/>
            <person name="Larrondo L.F."/>
            <person name="Canessa P."/>
            <person name="Martinez D."/>
            <person name="Hibbett D."/>
            <person name="Schmoll M."/>
            <person name="Kubicek C.P."/>
            <person name="Martinez A.T."/>
            <person name="Yadav J."/>
            <person name="Master E."/>
            <person name="Magnuson J.K."/>
            <person name="James T."/>
            <person name="Yaver D."/>
            <person name="Berka R."/>
            <person name="Labutti K."/>
            <person name="Lipzen A."/>
            <person name="Aerts A."/>
            <person name="Barry K."/>
            <person name="Henrissat B."/>
            <person name="Blanchette R."/>
            <person name="Grigoriev I."/>
            <person name="Cullen D."/>
        </authorList>
    </citation>
    <scope>NUCLEOTIDE SEQUENCE [LARGE SCALE GENOMIC DNA]</scope>
    <source>
        <strain evidence="4 5">MAD-698-R-SB12</strain>
    </source>
</reference>
<evidence type="ECO:0000259" key="3">
    <source>
        <dbReference type="Pfam" id="PF07993"/>
    </source>
</evidence>
<dbReference type="InterPro" id="IPR036291">
    <property type="entry name" value="NAD(P)-bd_dom_sf"/>
</dbReference>
<proteinExistence type="predicted"/>
<dbReference type="GeneID" id="36325831"/>